<dbReference type="Proteomes" id="UP000004095">
    <property type="component" value="Unassembled WGS sequence"/>
</dbReference>
<evidence type="ECO:0000313" key="4">
    <source>
        <dbReference type="Proteomes" id="UP000004095"/>
    </source>
</evidence>
<dbReference type="AlphaFoldDB" id="A1ZT84"/>
<dbReference type="eggNOG" id="COG1680">
    <property type="taxonomic scope" value="Bacteria"/>
</dbReference>
<dbReference type="RefSeq" id="WP_002701028.1">
    <property type="nucleotide sequence ID" value="NZ_AAWS01000034.1"/>
</dbReference>
<dbReference type="EMBL" id="AAWS01000034">
    <property type="protein sequence ID" value="EAY26474.1"/>
    <property type="molecule type" value="Genomic_DNA"/>
</dbReference>
<sequence length="373" mass="42146">MKNQTKHSLLCLLLLIYVWLPARAQDSTPKHQSKTEVIKAVVEKYCQDHPFSGAVLVAQNRQLVWKGAKGYANKAAEQKNLINTKFLVGSVSKQFTAMIVLQLVQEGKLKLNDLAIKYFPFLPKEKSTITIHQLLSHTSGLGHYSQLKVKYKKFMYKPTTPVEYAKVIAKMGMVAKPGKKMSYSSMGYILLAAIAEQITGKTFSTLLEERIARPLGLKNTGFTLNTDELQNFALSYDLKKQKAATDNDFRFKLNKPRHQSNTYSTGGVHSTVEDMLVWLKALATNKLLNKELTKKMFTPNLSNYAYGWFINDVRLTKAYKLTNIISHGGSVNGFRAAVSMFNNQQDFVIILGNQPSRIWLLTAEIKKALDRKE</sequence>
<dbReference type="PANTHER" id="PTHR46825:SF9">
    <property type="entry name" value="BETA-LACTAMASE-RELATED DOMAIN-CONTAINING PROTEIN"/>
    <property type="match status" value="1"/>
</dbReference>
<dbReference type="Pfam" id="PF00144">
    <property type="entry name" value="Beta-lactamase"/>
    <property type="match status" value="1"/>
</dbReference>
<feature type="chain" id="PRO_5002641643" evidence="1">
    <location>
        <begin position="25"/>
        <end position="373"/>
    </location>
</feature>
<protein>
    <submittedName>
        <fullName evidence="3">Beta-lactamase</fullName>
    </submittedName>
</protein>
<evidence type="ECO:0000256" key="1">
    <source>
        <dbReference type="SAM" id="SignalP"/>
    </source>
</evidence>
<name>A1ZT84_MICM2</name>
<proteinExistence type="predicted"/>
<reference evidence="3 4" key="1">
    <citation type="submission" date="2007-01" db="EMBL/GenBank/DDBJ databases">
        <authorList>
            <person name="Haygood M."/>
            <person name="Podell S."/>
            <person name="Anderson C."/>
            <person name="Hopkinson B."/>
            <person name="Roe K."/>
            <person name="Barbeau K."/>
            <person name="Gaasterland T."/>
            <person name="Ferriera S."/>
            <person name="Johnson J."/>
            <person name="Kravitz S."/>
            <person name="Beeson K."/>
            <person name="Sutton G."/>
            <person name="Rogers Y.-H."/>
            <person name="Friedman R."/>
            <person name="Frazier M."/>
            <person name="Venter J.C."/>
        </authorList>
    </citation>
    <scope>NUCLEOTIDE SEQUENCE [LARGE SCALE GENOMIC DNA]</scope>
    <source>
        <strain evidence="3 4">ATCC 23134</strain>
    </source>
</reference>
<gene>
    <name evidence="3" type="ORF">M23134_07069</name>
</gene>
<keyword evidence="4" id="KW-1185">Reference proteome</keyword>
<accession>A1ZT84</accession>
<comment type="caution">
    <text evidence="3">The sequence shown here is derived from an EMBL/GenBank/DDBJ whole genome shotgun (WGS) entry which is preliminary data.</text>
</comment>
<dbReference type="InterPro" id="IPR050491">
    <property type="entry name" value="AmpC-like"/>
</dbReference>
<keyword evidence="1" id="KW-0732">Signal</keyword>
<feature type="signal peptide" evidence="1">
    <location>
        <begin position="1"/>
        <end position="24"/>
    </location>
</feature>
<dbReference type="Gene3D" id="3.40.710.10">
    <property type="entry name" value="DD-peptidase/beta-lactamase superfamily"/>
    <property type="match status" value="1"/>
</dbReference>
<dbReference type="InterPro" id="IPR001466">
    <property type="entry name" value="Beta-lactam-related"/>
</dbReference>
<organism evidence="3 4">
    <name type="scientific">Microscilla marina ATCC 23134</name>
    <dbReference type="NCBI Taxonomy" id="313606"/>
    <lineage>
        <taxon>Bacteria</taxon>
        <taxon>Pseudomonadati</taxon>
        <taxon>Bacteroidota</taxon>
        <taxon>Cytophagia</taxon>
        <taxon>Cytophagales</taxon>
        <taxon>Microscillaceae</taxon>
        <taxon>Microscilla</taxon>
    </lineage>
</organism>
<dbReference type="PANTHER" id="PTHR46825">
    <property type="entry name" value="D-ALANYL-D-ALANINE-CARBOXYPEPTIDASE/ENDOPEPTIDASE AMPH"/>
    <property type="match status" value="1"/>
</dbReference>
<evidence type="ECO:0000313" key="3">
    <source>
        <dbReference type="EMBL" id="EAY26474.1"/>
    </source>
</evidence>
<feature type="domain" description="Beta-lactamase-related" evidence="2">
    <location>
        <begin position="47"/>
        <end position="356"/>
    </location>
</feature>
<dbReference type="OrthoDB" id="9793489at2"/>
<dbReference type="SUPFAM" id="SSF56601">
    <property type="entry name" value="beta-lactamase/transpeptidase-like"/>
    <property type="match status" value="1"/>
</dbReference>
<evidence type="ECO:0000259" key="2">
    <source>
        <dbReference type="Pfam" id="PF00144"/>
    </source>
</evidence>
<dbReference type="InterPro" id="IPR012338">
    <property type="entry name" value="Beta-lactam/transpept-like"/>
</dbReference>